<reference evidence="2 3" key="1">
    <citation type="submission" date="2019-10" db="EMBL/GenBank/DDBJ databases">
        <title>Complete genome sequences for adaption low water activity.</title>
        <authorList>
            <person name="Zhao L."/>
            <person name="Zhong J."/>
        </authorList>
    </citation>
    <scope>NUCLEOTIDE SEQUENCE [LARGE SCALE GENOMIC DNA]</scope>
    <source>
        <strain evidence="2 3">FDU301</strain>
    </source>
</reference>
<dbReference type="Proteomes" id="UP000501076">
    <property type="component" value="Chromosome"/>
</dbReference>
<organism evidence="2 3">
    <name type="scientific">Priestia megaterium</name>
    <name type="common">Bacillus megaterium</name>
    <dbReference type="NCBI Taxonomy" id="1404"/>
    <lineage>
        <taxon>Bacteria</taxon>
        <taxon>Bacillati</taxon>
        <taxon>Bacillota</taxon>
        <taxon>Bacilli</taxon>
        <taxon>Bacillales</taxon>
        <taxon>Bacillaceae</taxon>
        <taxon>Priestia</taxon>
    </lineage>
</organism>
<gene>
    <name evidence="2" type="ORF">FDZ14_07040</name>
</gene>
<evidence type="ECO:0000313" key="2">
    <source>
        <dbReference type="EMBL" id="QJX75962.1"/>
    </source>
</evidence>
<dbReference type="EMBL" id="CP045272">
    <property type="protein sequence ID" value="QJX75962.1"/>
    <property type="molecule type" value="Genomic_DNA"/>
</dbReference>
<evidence type="ECO:0000256" key="1">
    <source>
        <dbReference type="SAM" id="MobiDB-lite"/>
    </source>
</evidence>
<dbReference type="PRINTS" id="PR01871">
    <property type="entry name" value="ANNEXINVII"/>
</dbReference>
<evidence type="ECO:0000313" key="3">
    <source>
        <dbReference type="Proteomes" id="UP000501076"/>
    </source>
</evidence>
<feature type="compositionally biased region" description="Gly residues" evidence="1">
    <location>
        <begin position="16"/>
        <end position="68"/>
    </location>
</feature>
<feature type="compositionally biased region" description="Pro residues" evidence="1">
    <location>
        <begin position="70"/>
        <end position="88"/>
    </location>
</feature>
<accession>A0A6M6DNR3</accession>
<proteinExistence type="predicted"/>
<protein>
    <submittedName>
        <fullName evidence="2">Transporter</fullName>
    </submittedName>
</protein>
<sequence>MYPYQYDPRFQNLFPPGGGQGFPSFPPGGGGQGFPSFPPGGGGQGFPSFPPGGGGQGFPSFPPGGGDQGFPPPPPGGGGQGFPPPPPGGGGQGFPPQGGAQPPSSPPPAFTPTPKLGSGGPSLYAVDPGAISGCLYRYTYIWPRNGRPYWFYPTFVGRRSVAGYRWTGSFWVYAGVDVNQIREFQCV</sequence>
<dbReference type="AlphaFoldDB" id="A0A6M6DNR3"/>
<name>A0A6M6DNR3_PRIMG</name>
<feature type="region of interest" description="Disordered" evidence="1">
    <location>
        <begin position="1"/>
        <end position="121"/>
    </location>
</feature>
<dbReference type="RefSeq" id="WP_171776683.1">
    <property type="nucleotide sequence ID" value="NZ_CP045272.1"/>
</dbReference>